<evidence type="ECO:0000313" key="3">
    <source>
        <dbReference type="EMBL" id="PPJ61022.1"/>
    </source>
</evidence>
<feature type="domain" description="Nephrocystin 3-like N-terminal" evidence="2">
    <location>
        <begin position="42"/>
        <end position="152"/>
    </location>
</feature>
<proteinExistence type="predicted"/>
<gene>
    <name evidence="3" type="ORF">CBER1_02020</name>
</gene>
<dbReference type="Proteomes" id="UP000237631">
    <property type="component" value="Unassembled WGS sequence"/>
</dbReference>
<evidence type="ECO:0000259" key="2">
    <source>
        <dbReference type="Pfam" id="PF24883"/>
    </source>
</evidence>
<reference evidence="4" key="1">
    <citation type="journal article" date="2017" name="bioRxiv">
        <title>Conservation of a gene cluster reveals novel cercosporin biosynthetic mechanisms and extends production to the genus Colletotrichum.</title>
        <authorList>
            <person name="de Jonge R."/>
            <person name="Ebert M.K."/>
            <person name="Huitt-Roehl C.R."/>
            <person name="Pal P."/>
            <person name="Suttle J.C."/>
            <person name="Spanner R.E."/>
            <person name="Neubauer J.D."/>
            <person name="Jurick W.M.II."/>
            <person name="Stott K.A."/>
            <person name="Secor G.A."/>
            <person name="Thomma B.P.H.J."/>
            <person name="Van de Peer Y."/>
            <person name="Townsend C.A."/>
            <person name="Bolton M.D."/>
        </authorList>
    </citation>
    <scope>NUCLEOTIDE SEQUENCE [LARGE SCALE GENOMIC DNA]</scope>
    <source>
        <strain evidence="4">CBS538.71</strain>
    </source>
</reference>
<comment type="caution">
    <text evidence="3">The sequence shown here is derived from an EMBL/GenBank/DDBJ whole genome shotgun (WGS) entry which is preliminary data.</text>
</comment>
<dbReference type="AlphaFoldDB" id="A0A2S6CMS8"/>
<evidence type="ECO:0000313" key="4">
    <source>
        <dbReference type="Proteomes" id="UP000237631"/>
    </source>
</evidence>
<dbReference type="OrthoDB" id="195446at2759"/>
<evidence type="ECO:0000256" key="1">
    <source>
        <dbReference type="ARBA" id="ARBA00022737"/>
    </source>
</evidence>
<protein>
    <recommendedName>
        <fullName evidence="2">Nephrocystin 3-like N-terminal domain-containing protein</fullName>
    </recommendedName>
</protein>
<accession>A0A2S6CMS8</accession>
<dbReference type="InterPro" id="IPR056884">
    <property type="entry name" value="NPHP3-like_N"/>
</dbReference>
<keyword evidence="4" id="KW-1185">Reference proteome</keyword>
<dbReference type="EMBL" id="PNEN01000157">
    <property type="protein sequence ID" value="PPJ61022.1"/>
    <property type="molecule type" value="Genomic_DNA"/>
</dbReference>
<keyword evidence="1" id="KW-0677">Repeat</keyword>
<organism evidence="3 4">
    <name type="scientific">Cercospora berteroae</name>
    <dbReference type="NCBI Taxonomy" id="357750"/>
    <lineage>
        <taxon>Eukaryota</taxon>
        <taxon>Fungi</taxon>
        <taxon>Dikarya</taxon>
        <taxon>Ascomycota</taxon>
        <taxon>Pezizomycotina</taxon>
        <taxon>Dothideomycetes</taxon>
        <taxon>Dothideomycetidae</taxon>
        <taxon>Mycosphaerellales</taxon>
        <taxon>Mycosphaerellaceae</taxon>
        <taxon>Cercospora</taxon>
    </lineage>
</organism>
<dbReference type="PANTHER" id="PTHR10039:SF16">
    <property type="entry name" value="GPI INOSITOL-DEACYLASE"/>
    <property type="match status" value="1"/>
</dbReference>
<dbReference type="PANTHER" id="PTHR10039">
    <property type="entry name" value="AMELOGENIN"/>
    <property type="match status" value="1"/>
</dbReference>
<name>A0A2S6CMS8_9PEZI</name>
<dbReference type="Pfam" id="PF24883">
    <property type="entry name" value="NPHP3_N"/>
    <property type="match status" value="1"/>
</dbReference>
<sequence length="158" mass="17732">MSVSLRSPGTGLWLTSSDELQKWQQESNGKLWLSGIPGAGGAFYYCDYKKAKSGNMQNILASLVGQLAIQSSACTEMLHKVYKPNNRMLTARTVPNVEELTELLRKMALHYDEAMIVIDALDESEDQEYLSRTLHELVKPPNCNIKLAALSRDEQDIR</sequence>